<dbReference type="GO" id="GO:0004526">
    <property type="term" value="F:ribonuclease P activity"/>
    <property type="evidence" value="ECO:0007669"/>
    <property type="project" value="TreeGrafter"/>
</dbReference>
<dbReference type="AlphaFoldDB" id="A0A8C5DJ29"/>
<organism evidence="1 2">
    <name type="scientific">Gouania willdenowi</name>
    <name type="common">Blunt-snouted clingfish</name>
    <name type="synonym">Lepadogaster willdenowi</name>
    <dbReference type="NCBI Taxonomy" id="441366"/>
    <lineage>
        <taxon>Eukaryota</taxon>
        <taxon>Metazoa</taxon>
        <taxon>Chordata</taxon>
        <taxon>Craniata</taxon>
        <taxon>Vertebrata</taxon>
        <taxon>Euteleostomi</taxon>
        <taxon>Actinopterygii</taxon>
        <taxon>Neopterygii</taxon>
        <taxon>Teleostei</taxon>
        <taxon>Neoteleostei</taxon>
        <taxon>Acanthomorphata</taxon>
        <taxon>Ovalentaria</taxon>
        <taxon>Blenniimorphae</taxon>
        <taxon>Blenniiformes</taxon>
        <taxon>Gobiesocoidei</taxon>
        <taxon>Gobiesocidae</taxon>
        <taxon>Gobiesocinae</taxon>
        <taxon>Gouania</taxon>
    </lineage>
</organism>
<evidence type="ECO:0000313" key="2">
    <source>
        <dbReference type="Proteomes" id="UP000694680"/>
    </source>
</evidence>
<gene>
    <name evidence="1" type="primary">rpp40</name>
</gene>
<protein>
    <submittedName>
        <fullName evidence="1">Uncharacterized protein</fullName>
    </submittedName>
</protein>
<evidence type="ECO:0000313" key="1">
    <source>
        <dbReference type="Ensembl" id="ENSGWIP00000007678.1"/>
    </source>
</evidence>
<dbReference type="GO" id="GO:0030681">
    <property type="term" value="C:multimeric ribonuclease P complex"/>
    <property type="evidence" value="ECO:0007669"/>
    <property type="project" value="TreeGrafter"/>
</dbReference>
<dbReference type="InterPro" id="IPR013893">
    <property type="entry name" value="RNase_P_Rpp40"/>
</dbReference>
<accession>A0A8C5DJ29</accession>
<reference evidence="1" key="2">
    <citation type="submission" date="2025-09" db="UniProtKB">
        <authorList>
            <consortium name="Ensembl"/>
        </authorList>
    </citation>
    <scope>IDENTIFICATION</scope>
</reference>
<dbReference type="Pfam" id="PF08584">
    <property type="entry name" value="Ribonuc_P_40"/>
    <property type="match status" value="1"/>
</dbReference>
<dbReference type="GO" id="GO:0000171">
    <property type="term" value="F:ribonuclease MRP activity"/>
    <property type="evidence" value="ECO:0007669"/>
    <property type="project" value="TreeGrafter"/>
</dbReference>
<dbReference type="PANTHER" id="PTHR15396:SF1">
    <property type="entry name" value="RIBONUCLEASE P PROTEIN SUBUNIT P40"/>
    <property type="match status" value="1"/>
</dbReference>
<dbReference type="Proteomes" id="UP000694680">
    <property type="component" value="Unassembled WGS sequence"/>
</dbReference>
<dbReference type="GO" id="GO:0000447">
    <property type="term" value="P:endonucleolytic cleavage in ITS1 to separate SSU-rRNA from 5.8S rRNA and LSU-rRNA from tricistronic rRNA transcript (SSU-rRNA, 5.8S rRNA, LSU-rRNA)"/>
    <property type="evidence" value="ECO:0007669"/>
    <property type="project" value="TreeGrafter"/>
</dbReference>
<reference evidence="1" key="1">
    <citation type="submission" date="2025-08" db="UniProtKB">
        <authorList>
            <consortium name="Ensembl"/>
        </authorList>
    </citation>
    <scope>IDENTIFICATION</scope>
</reference>
<sequence length="356" mass="39581">DATQHRSEELTQTPRHLLVCERSSFQDEKNRLSTQVEMLHFNYKVSVLLPECSSAPSQLDSVLNSFTSFYLIKNLPVHELLDQHFLQTAVFQGCVYALSYRTRIDEDNCVALMPNGRLLLSLDKDSFELLGFEGKPSRFNHRVKSRFVVSVDLTSSCMAPGGSGYLRLVSGLKSRLNLQMDFLLLHHPGGGASLQSLLSRYASSEHRPTISQCRLSDLSCPVLESCDPSDAHSLLEWLGAVDADISWDSSCDFVSTLVCPEPKMTLSSALRVSVCGFLTPQDIQRLISELRCYLEQSRLGSWVSLTVHGFVDSPVSWGANEHGVLKGGENLYTLLMHHDGTYHLHLATGAYDSCPP</sequence>
<dbReference type="Ensembl" id="ENSGWIT00000008508.1">
    <property type="protein sequence ID" value="ENSGWIP00000007678.1"/>
    <property type="gene ID" value="ENSGWIG00000004488.1"/>
</dbReference>
<dbReference type="GO" id="GO:0000172">
    <property type="term" value="C:ribonuclease MRP complex"/>
    <property type="evidence" value="ECO:0007669"/>
    <property type="project" value="TreeGrafter"/>
</dbReference>
<name>A0A8C5DJ29_GOUWI</name>
<dbReference type="PANTHER" id="PTHR15396">
    <property type="entry name" value="RIBONUCLEASE P PROTEIN SUBUNIT P40"/>
    <property type="match status" value="1"/>
</dbReference>
<keyword evidence="2" id="KW-1185">Reference proteome</keyword>
<dbReference type="GO" id="GO:0001682">
    <property type="term" value="P:tRNA 5'-leader removal"/>
    <property type="evidence" value="ECO:0007669"/>
    <property type="project" value="InterPro"/>
</dbReference>
<proteinExistence type="predicted"/>